<dbReference type="EMBL" id="KQ980791">
    <property type="protein sequence ID" value="KYN13143.1"/>
    <property type="molecule type" value="Genomic_DNA"/>
</dbReference>
<keyword evidence="3" id="KW-1185">Reference proteome</keyword>
<gene>
    <name evidence="2" type="ORF">ALC57_14701</name>
</gene>
<protein>
    <submittedName>
        <fullName evidence="2">Uncharacterized protein</fullName>
    </submittedName>
</protein>
<name>A0A151IXU9_9HYME</name>
<keyword evidence="1" id="KW-0472">Membrane</keyword>
<feature type="transmembrane region" description="Helical" evidence="1">
    <location>
        <begin position="183"/>
        <end position="210"/>
    </location>
</feature>
<keyword evidence="1" id="KW-0812">Transmembrane</keyword>
<proteinExistence type="predicted"/>
<feature type="non-terminal residue" evidence="2">
    <location>
        <position position="1"/>
    </location>
</feature>
<feature type="transmembrane region" description="Helical" evidence="1">
    <location>
        <begin position="6"/>
        <end position="25"/>
    </location>
</feature>
<evidence type="ECO:0000256" key="1">
    <source>
        <dbReference type="SAM" id="Phobius"/>
    </source>
</evidence>
<accession>A0A151IXU9</accession>
<evidence type="ECO:0000313" key="3">
    <source>
        <dbReference type="Proteomes" id="UP000078492"/>
    </source>
</evidence>
<sequence length="212" mass="24806">TMALERALAPLMIIGGFCNLAMFEYPLGQPRPYISCLYGLAKWSLLMYFWYYPEISTHLQRVKTIYITDIISVLTIILILISICRFKELKMCLRELTIVDHTLEALGMPKESQRLRNWIIRMIIGWIVYVFYQLAWTNFIVFFDVIEFLPNDEIFIGIFYFTLITFLKFYSSNIIIVSAMISAAIIGLVLYMCIHLLCKLFFLTLCVKLVTV</sequence>
<feature type="transmembrane region" description="Helical" evidence="1">
    <location>
        <begin position="64"/>
        <end position="84"/>
    </location>
</feature>
<keyword evidence="1" id="KW-1133">Transmembrane helix</keyword>
<dbReference type="AlphaFoldDB" id="A0A151IXU9"/>
<organism evidence="2 3">
    <name type="scientific">Trachymyrmex cornetzi</name>
    <dbReference type="NCBI Taxonomy" id="471704"/>
    <lineage>
        <taxon>Eukaryota</taxon>
        <taxon>Metazoa</taxon>
        <taxon>Ecdysozoa</taxon>
        <taxon>Arthropoda</taxon>
        <taxon>Hexapoda</taxon>
        <taxon>Insecta</taxon>
        <taxon>Pterygota</taxon>
        <taxon>Neoptera</taxon>
        <taxon>Endopterygota</taxon>
        <taxon>Hymenoptera</taxon>
        <taxon>Apocrita</taxon>
        <taxon>Aculeata</taxon>
        <taxon>Formicoidea</taxon>
        <taxon>Formicidae</taxon>
        <taxon>Myrmicinae</taxon>
        <taxon>Trachymyrmex</taxon>
    </lineage>
</organism>
<dbReference type="Proteomes" id="UP000078492">
    <property type="component" value="Unassembled WGS sequence"/>
</dbReference>
<reference evidence="2 3" key="1">
    <citation type="submission" date="2015-09" db="EMBL/GenBank/DDBJ databases">
        <title>Trachymyrmex cornetzi WGS genome.</title>
        <authorList>
            <person name="Nygaard S."/>
            <person name="Hu H."/>
            <person name="Boomsma J."/>
            <person name="Zhang G."/>
        </authorList>
    </citation>
    <scope>NUCLEOTIDE SEQUENCE [LARGE SCALE GENOMIC DNA]</scope>
    <source>
        <strain evidence="2">Tcor2-1</strain>
        <tissue evidence="2">Whole body</tissue>
    </source>
</reference>
<feature type="transmembrane region" description="Helical" evidence="1">
    <location>
        <begin position="154"/>
        <end position="171"/>
    </location>
</feature>
<feature type="transmembrane region" description="Helical" evidence="1">
    <location>
        <begin position="118"/>
        <end position="142"/>
    </location>
</feature>
<evidence type="ECO:0000313" key="2">
    <source>
        <dbReference type="EMBL" id="KYN13143.1"/>
    </source>
</evidence>